<dbReference type="GO" id="GO:0008881">
    <property type="term" value="F:glutamate racemase activity"/>
    <property type="evidence" value="ECO:0007669"/>
    <property type="project" value="UniProtKB-UniRule"/>
</dbReference>
<dbReference type="InterPro" id="IPR033134">
    <property type="entry name" value="Asp/Glu_racemase_AS_2"/>
</dbReference>
<dbReference type="SUPFAM" id="SSF53681">
    <property type="entry name" value="Aspartate/glutamate racemase"/>
    <property type="match status" value="2"/>
</dbReference>
<comment type="function">
    <text evidence="8">Provides the (R)-glutamate required for cell wall biosynthesis.</text>
</comment>
<dbReference type="GO" id="GO:0008360">
    <property type="term" value="P:regulation of cell shape"/>
    <property type="evidence" value="ECO:0007669"/>
    <property type="project" value="UniProtKB-KW"/>
</dbReference>
<gene>
    <name evidence="8 9" type="primary">murI</name>
    <name evidence="10" type="ORF">EDD74_11021</name>
    <name evidence="9" type="ORF">FAEUMB_04370</name>
</gene>
<keyword evidence="5 8" id="KW-0413">Isomerase</keyword>
<proteinExistence type="inferred from homology"/>
<evidence type="ECO:0000313" key="12">
    <source>
        <dbReference type="Proteomes" id="UP000702954"/>
    </source>
</evidence>
<dbReference type="GO" id="GO:0009252">
    <property type="term" value="P:peptidoglycan biosynthetic process"/>
    <property type="evidence" value="ECO:0007669"/>
    <property type="project" value="UniProtKB-UniRule"/>
</dbReference>
<evidence type="ECO:0000256" key="5">
    <source>
        <dbReference type="ARBA" id="ARBA00023235"/>
    </source>
</evidence>
<dbReference type="HAMAP" id="MF_00258">
    <property type="entry name" value="Glu_racemase"/>
    <property type="match status" value="1"/>
</dbReference>
<name>A0A4R3JS40_9FIRM</name>
<dbReference type="PROSITE" id="PS00924">
    <property type="entry name" value="ASP_GLU_RACEMASE_2"/>
    <property type="match status" value="1"/>
</dbReference>
<evidence type="ECO:0000256" key="2">
    <source>
        <dbReference type="ARBA" id="ARBA00013090"/>
    </source>
</evidence>
<dbReference type="GO" id="GO:0071555">
    <property type="term" value="P:cell wall organization"/>
    <property type="evidence" value="ECO:0007669"/>
    <property type="project" value="UniProtKB-KW"/>
</dbReference>
<feature type="binding site" evidence="8">
    <location>
        <begin position="190"/>
        <end position="191"/>
    </location>
    <ligand>
        <name>substrate</name>
    </ligand>
</feature>
<reference evidence="10 11" key="2">
    <citation type="submission" date="2019-03" db="EMBL/GenBank/DDBJ databases">
        <title>Genomic Encyclopedia of Type Strains, Phase IV (KMG-IV): sequencing the most valuable type-strain genomes for metagenomic binning, comparative biology and taxonomic classification.</title>
        <authorList>
            <person name="Goeker M."/>
        </authorList>
    </citation>
    <scope>NUCLEOTIDE SEQUENCE [LARGE SCALE GENOMIC DNA]</scope>
    <source>
        <strain evidence="10 11">DSM 103426</strain>
    </source>
</reference>
<accession>A0A4R3JS40</accession>
<evidence type="ECO:0000313" key="10">
    <source>
        <dbReference type="EMBL" id="TCS68196.1"/>
    </source>
</evidence>
<comment type="pathway">
    <text evidence="8">Cell wall biogenesis; peptidoglycan biosynthesis.</text>
</comment>
<dbReference type="EMBL" id="BHEO01000002">
    <property type="protein sequence ID" value="GBU03896.1"/>
    <property type="molecule type" value="Genomic_DNA"/>
</dbReference>
<comment type="similarity">
    <text evidence="8">Belongs to the aspartate/glutamate racemases family.</text>
</comment>
<dbReference type="PANTHER" id="PTHR21198">
    <property type="entry name" value="GLUTAMATE RACEMASE"/>
    <property type="match status" value="1"/>
</dbReference>
<evidence type="ECO:0000256" key="1">
    <source>
        <dbReference type="ARBA" id="ARBA00001602"/>
    </source>
</evidence>
<feature type="binding site" evidence="8">
    <location>
        <begin position="47"/>
        <end position="48"/>
    </location>
    <ligand>
        <name>substrate</name>
    </ligand>
</feature>
<keyword evidence="12" id="KW-1185">Reference proteome</keyword>
<keyword evidence="6 8" id="KW-0961">Cell wall biogenesis/degradation</keyword>
<evidence type="ECO:0000256" key="6">
    <source>
        <dbReference type="ARBA" id="ARBA00023316"/>
    </source>
</evidence>
<dbReference type="PANTHER" id="PTHR21198:SF2">
    <property type="entry name" value="GLUTAMATE RACEMASE"/>
    <property type="match status" value="1"/>
</dbReference>
<dbReference type="InterPro" id="IPR015942">
    <property type="entry name" value="Asp/Glu/hydantoin_racemase"/>
</dbReference>
<evidence type="ECO:0000313" key="9">
    <source>
        <dbReference type="EMBL" id="GBU03896.1"/>
    </source>
</evidence>
<dbReference type="Proteomes" id="UP000294613">
    <property type="component" value="Unassembled WGS sequence"/>
</dbReference>
<dbReference type="Pfam" id="PF01177">
    <property type="entry name" value="Asp_Glu_race"/>
    <property type="match status" value="1"/>
</dbReference>
<evidence type="ECO:0000256" key="3">
    <source>
        <dbReference type="ARBA" id="ARBA00022960"/>
    </source>
</evidence>
<comment type="catalytic activity">
    <reaction evidence="1 8">
        <text>L-glutamate = D-glutamate</text>
        <dbReference type="Rhea" id="RHEA:12813"/>
        <dbReference type="ChEBI" id="CHEBI:29985"/>
        <dbReference type="ChEBI" id="CHEBI:29986"/>
        <dbReference type="EC" id="5.1.1.3"/>
    </reaction>
</comment>
<feature type="active site" description="Proton donor/acceptor" evidence="8">
    <location>
        <position position="189"/>
    </location>
</feature>
<dbReference type="Proteomes" id="UP000702954">
    <property type="component" value="Unassembled WGS sequence"/>
</dbReference>
<reference evidence="9 12" key="1">
    <citation type="journal article" date="2018" name="Int. J. Syst. Evol. Microbiol.">
        <title>Draft Genome Sequence of Faecalimonas umbilicata JCM 30896T, an Acetate-Producing Bacterium Isolated from Human Feces.</title>
        <authorList>
            <person name="Sakamoto M."/>
            <person name="Ikeyama N."/>
            <person name="Yuki M."/>
            <person name="Ohkuma M."/>
        </authorList>
    </citation>
    <scope>NUCLEOTIDE SEQUENCE [LARGE SCALE GENOMIC DNA]</scope>
    <source>
        <strain evidence="9 12">EGH7</strain>
    </source>
</reference>
<comment type="caution">
    <text evidence="10">The sequence shown here is derived from an EMBL/GenBank/DDBJ whole genome shotgun (WGS) entry which is preliminary data.</text>
</comment>
<dbReference type="EC" id="5.1.1.3" evidence="2 8"/>
<evidence type="ECO:0000256" key="7">
    <source>
        <dbReference type="ARBA" id="ARBA00070053"/>
    </source>
</evidence>
<dbReference type="RefSeq" id="WP_009263356.1">
    <property type="nucleotide sequence ID" value="NZ_AP031411.1"/>
</dbReference>
<keyword evidence="3 8" id="KW-0133">Cell shape</keyword>
<dbReference type="Gene3D" id="3.40.50.1860">
    <property type="match status" value="2"/>
</dbReference>
<feature type="binding site" evidence="8">
    <location>
        <begin position="15"/>
        <end position="16"/>
    </location>
    <ligand>
        <name>substrate</name>
    </ligand>
</feature>
<evidence type="ECO:0000256" key="8">
    <source>
        <dbReference type="HAMAP-Rule" id="MF_00258"/>
    </source>
</evidence>
<feature type="binding site" evidence="8">
    <location>
        <begin position="79"/>
        <end position="80"/>
    </location>
    <ligand>
        <name>substrate</name>
    </ligand>
</feature>
<dbReference type="NCBIfam" id="TIGR00067">
    <property type="entry name" value="glut_race"/>
    <property type="match status" value="1"/>
</dbReference>
<keyword evidence="4 8" id="KW-0573">Peptidoglycan synthesis</keyword>
<protein>
    <recommendedName>
        <fullName evidence="7 8">Glutamate racemase</fullName>
        <ecNumber evidence="2 8">5.1.1.3</ecNumber>
    </recommendedName>
</protein>
<organism evidence="10 11">
    <name type="scientific">Faecalimonas umbilicata</name>
    <dbReference type="NCBI Taxonomy" id="1912855"/>
    <lineage>
        <taxon>Bacteria</taxon>
        <taxon>Bacillati</taxon>
        <taxon>Bacillota</taxon>
        <taxon>Clostridia</taxon>
        <taxon>Lachnospirales</taxon>
        <taxon>Lachnospiraceae</taxon>
        <taxon>Faecalimonas</taxon>
    </lineage>
</organism>
<evidence type="ECO:0000256" key="4">
    <source>
        <dbReference type="ARBA" id="ARBA00022984"/>
    </source>
</evidence>
<dbReference type="PROSITE" id="PS00923">
    <property type="entry name" value="ASP_GLU_RACEMASE_1"/>
    <property type="match status" value="1"/>
</dbReference>
<dbReference type="EMBL" id="SLZV01000010">
    <property type="protein sequence ID" value="TCS68196.1"/>
    <property type="molecule type" value="Genomic_DNA"/>
</dbReference>
<feature type="active site" description="Proton donor/acceptor" evidence="8">
    <location>
        <position position="78"/>
    </location>
</feature>
<dbReference type="InterPro" id="IPR018187">
    <property type="entry name" value="Asp/Glu_racemase_AS_1"/>
</dbReference>
<dbReference type="UniPathway" id="UPA00219"/>
<dbReference type="AlphaFoldDB" id="A0A4R3JS40"/>
<dbReference type="InterPro" id="IPR001920">
    <property type="entry name" value="Asp/Glu_race"/>
</dbReference>
<sequence length="278" mass="31371">MKIENKKDMPIGVFDSGVGGLTVAREIMRQLPNESIVYFGDTARVPYGSKSETTIIRYSRQIIRFLLTKEVKAIVIACNTASALALDAVRKEFKIPIIGVVAPGARAAREETINKKIGVIGTEATVKSEIYKKLIQAEDPQISVSGRACPLFVPLVEEGFAKHKITREVIDIYLSDMRESDIDTLILGCTHYPLLRSTIREYMGEKIHLVNPAYETAMDLKRLLEEEEMLRDTPVNDQEEHGEYSFYVSDAADKFKQFANSILPYDIETTKQINIEEY</sequence>
<dbReference type="InterPro" id="IPR004391">
    <property type="entry name" value="Glu_race"/>
</dbReference>
<dbReference type="FunFam" id="3.40.50.1860:FF:000002">
    <property type="entry name" value="Glutamate racemase"/>
    <property type="match status" value="1"/>
</dbReference>
<evidence type="ECO:0000313" key="11">
    <source>
        <dbReference type="Proteomes" id="UP000294613"/>
    </source>
</evidence>
<dbReference type="GeneID" id="97508115"/>